<evidence type="ECO:0000313" key="4">
    <source>
        <dbReference type="Proteomes" id="UP000184499"/>
    </source>
</evidence>
<name>A0A1L9UE53_ASPBC</name>
<dbReference type="GeneID" id="93577837"/>
<feature type="chain" id="PRO_5012408801" description="Major facilitator superfamily (MFS) profile domain-containing protein" evidence="2">
    <location>
        <begin position="36"/>
        <end position="92"/>
    </location>
</feature>
<dbReference type="EMBL" id="KV878687">
    <property type="protein sequence ID" value="OJJ69913.1"/>
    <property type="molecule type" value="Genomic_DNA"/>
</dbReference>
<evidence type="ECO:0008006" key="5">
    <source>
        <dbReference type="Google" id="ProtNLM"/>
    </source>
</evidence>
<sequence>MLLSRQLSGLPPRSSLVIRLGILVCLLADLSDCLAVSLSVSLTDTQVGSRSSITQGAKLLSRTTHPSKTRTLPRLLLHPAERDATKKMDAAD</sequence>
<evidence type="ECO:0000256" key="1">
    <source>
        <dbReference type="SAM" id="MobiDB-lite"/>
    </source>
</evidence>
<gene>
    <name evidence="3" type="ORF">ASPBRDRAFT_45216</name>
</gene>
<accession>A0A1L9UE53</accession>
<dbReference type="RefSeq" id="XP_067477162.1">
    <property type="nucleotide sequence ID" value="XM_067625349.1"/>
</dbReference>
<feature type="compositionally biased region" description="Basic and acidic residues" evidence="1">
    <location>
        <begin position="79"/>
        <end position="92"/>
    </location>
</feature>
<dbReference type="VEuPathDB" id="FungiDB:ASPBRDRAFT_45216"/>
<proteinExistence type="predicted"/>
<organism evidence="3 4">
    <name type="scientific">Aspergillus brasiliensis (strain CBS 101740 / IMI 381727 / IBT 21946)</name>
    <dbReference type="NCBI Taxonomy" id="767769"/>
    <lineage>
        <taxon>Eukaryota</taxon>
        <taxon>Fungi</taxon>
        <taxon>Dikarya</taxon>
        <taxon>Ascomycota</taxon>
        <taxon>Pezizomycotina</taxon>
        <taxon>Eurotiomycetes</taxon>
        <taxon>Eurotiomycetidae</taxon>
        <taxon>Eurotiales</taxon>
        <taxon>Aspergillaceae</taxon>
        <taxon>Aspergillus</taxon>
        <taxon>Aspergillus subgen. Circumdati</taxon>
    </lineage>
</organism>
<protein>
    <recommendedName>
        <fullName evidence="5">Major facilitator superfamily (MFS) profile domain-containing protein</fullName>
    </recommendedName>
</protein>
<keyword evidence="2" id="KW-0732">Signal</keyword>
<dbReference type="Proteomes" id="UP000184499">
    <property type="component" value="Unassembled WGS sequence"/>
</dbReference>
<feature type="region of interest" description="Disordered" evidence="1">
    <location>
        <begin position="61"/>
        <end position="92"/>
    </location>
</feature>
<evidence type="ECO:0000256" key="2">
    <source>
        <dbReference type="SAM" id="SignalP"/>
    </source>
</evidence>
<feature type="signal peptide" evidence="2">
    <location>
        <begin position="1"/>
        <end position="35"/>
    </location>
</feature>
<evidence type="ECO:0000313" key="3">
    <source>
        <dbReference type="EMBL" id="OJJ69913.1"/>
    </source>
</evidence>
<reference evidence="4" key="1">
    <citation type="journal article" date="2017" name="Genome Biol.">
        <title>Comparative genomics reveals high biological diversity and specific adaptations in the industrially and medically important fungal genus Aspergillus.</title>
        <authorList>
            <person name="de Vries R.P."/>
            <person name="Riley R."/>
            <person name="Wiebenga A."/>
            <person name="Aguilar-Osorio G."/>
            <person name="Amillis S."/>
            <person name="Uchima C.A."/>
            <person name="Anderluh G."/>
            <person name="Asadollahi M."/>
            <person name="Askin M."/>
            <person name="Barry K."/>
            <person name="Battaglia E."/>
            <person name="Bayram O."/>
            <person name="Benocci T."/>
            <person name="Braus-Stromeyer S.A."/>
            <person name="Caldana C."/>
            <person name="Canovas D."/>
            <person name="Cerqueira G.C."/>
            <person name="Chen F."/>
            <person name="Chen W."/>
            <person name="Choi C."/>
            <person name="Clum A."/>
            <person name="Dos Santos R.A."/>
            <person name="Damasio A.R."/>
            <person name="Diallinas G."/>
            <person name="Emri T."/>
            <person name="Fekete E."/>
            <person name="Flipphi M."/>
            <person name="Freyberg S."/>
            <person name="Gallo A."/>
            <person name="Gournas C."/>
            <person name="Habgood R."/>
            <person name="Hainaut M."/>
            <person name="Harispe M.L."/>
            <person name="Henrissat B."/>
            <person name="Hilden K.S."/>
            <person name="Hope R."/>
            <person name="Hossain A."/>
            <person name="Karabika E."/>
            <person name="Karaffa L."/>
            <person name="Karanyi Z."/>
            <person name="Krasevec N."/>
            <person name="Kuo A."/>
            <person name="Kusch H."/>
            <person name="LaButti K."/>
            <person name="Lagendijk E.L."/>
            <person name="Lapidus A."/>
            <person name="Levasseur A."/>
            <person name="Lindquist E."/>
            <person name="Lipzen A."/>
            <person name="Logrieco A.F."/>
            <person name="MacCabe A."/>
            <person name="Maekelae M.R."/>
            <person name="Malavazi I."/>
            <person name="Melin P."/>
            <person name="Meyer V."/>
            <person name="Mielnichuk N."/>
            <person name="Miskei M."/>
            <person name="Molnar A.P."/>
            <person name="Mule G."/>
            <person name="Ngan C.Y."/>
            <person name="Orejas M."/>
            <person name="Orosz E."/>
            <person name="Ouedraogo J.P."/>
            <person name="Overkamp K.M."/>
            <person name="Park H.-S."/>
            <person name="Perrone G."/>
            <person name="Piumi F."/>
            <person name="Punt P.J."/>
            <person name="Ram A.F."/>
            <person name="Ramon A."/>
            <person name="Rauscher S."/>
            <person name="Record E."/>
            <person name="Riano-Pachon D.M."/>
            <person name="Robert V."/>
            <person name="Roehrig J."/>
            <person name="Ruller R."/>
            <person name="Salamov A."/>
            <person name="Salih N.S."/>
            <person name="Samson R.A."/>
            <person name="Sandor E."/>
            <person name="Sanguinetti M."/>
            <person name="Schuetze T."/>
            <person name="Sepcic K."/>
            <person name="Shelest E."/>
            <person name="Sherlock G."/>
            <person name="Sophianopoulou V."/>
            <person name="Squina F.M."/>
            <person name="Sun H."/>
            <person name="Susca A."/>
            <person name="Todd R.B."/>
            <person name="Tsang A."/>
            <person name="Unkles S.E."/>
            <person name="van de Wiele N."/>
            <person name="van Rossen-Uffink D."/>
            <person name="Oliveira J.V."/>
            <person name="Vesth T.C."/>
            <person name="Visser J."/>
            <person name="Yu J.-H."/>
            <person name="Zhou M."/>
            <person name="Andersen M.R."/>
            <person name="Archer D.B."/>
            <person name="Baker S.E."/>
            <person name="Benoit I."/>
            <person name="Brakhage A.A."/>
            <person name="Braus G.H."/>
            <person name="Fischer R."/>
            <person name="Frisvad J.C."/>
            <person name="Goldman G.H."/>
            <person name="Houbraken J."/>
            <person name="Oakley B."/>
            <person name="Pocsi I."/>
            <person name="Scazzocchio C."/>
            <person name="Seiboth B."/>
            <person name="vanKuyk P.A."/>
            <person name="Wortman J."/>
            <person name="Dyer P.S."/>
            <person name="Grigoriev I.V."/>
        </authorList>
    </citation>
    <scope>NUCLEOTIDE SEQUENCE [LARGE SCALE GENOMIC DNA]</scope>
    <source>
        <strain evidence="4">CBS 101740 / IMI 381727 / IBT 21946</strain>
    </source>
</reference>
<feature type="compositionally biased region" description="Polar residues" evidence="1">
    <location>
        <begin position="61"/>
        <end position="70"/>
    </location>
</feature>
<dbReference type="AlphaFoldDB" id="A0A1L9UE53"/>
<keyword evidence="4" id="KW-1185">Reference proteome</keyword>